<comment type="function">
    <text evidence="8">Uptake of L-lactate across the membrane. Can also transport D-lactate and glycolate.</text>
</comment>
<evidence type="ECO:0000256" key="3">
    <source>
        <dbReference type="ARBA" id="ARBA00022448"/>
    </source>
</evidence>
<evidence type="ECO:0000256" key="4">
    <source>
        <dbReference type="ARBA" id="ARBA00022475"/>
    </source>
</evidence>
<feature type="transmembrane region" description="Helical" evidence="8">
    <location>
        <begin position="248"/>
        <end position="264"/>
    </location>
</feature>
<dbReference type="PANTHER" id="PTHR30003">
    <property type="entry name" value="L-LACTATE PERMEASE"/>
    <property type="match status" value="1"/>
</dbReference>
<evidence type="ECO:0000256" key="6">
    <source>
        <dbReference type="ARBA" id="ARBA00022989"/>
    </source>
</evidence>
<keyword evidence="5 8" id="KW-0812">Transmembrane</keyword>
<feature type="transmembrane region" description="Helical" evidence="8">
    <location>
        <begin position="399"/>
        <end position="419"/>
    </location>
</feature>
<feature type="transmembrane region" description="Helical" evidence="8">
    <location>
        <begin position="116"/>
        <end position="145"/>
    </location>
</feature>
<comment type="subcellular location">
    <subcellularLocation>
        <location evidence="1 8">Cell membrane</location>
        <topology evidence="1 8">Multi-pass membrane protein</topology>
    </subcellularLocation>
</comment>
<accession>A0A0A5GKB8</accession>
<feature type="transmembrane region" description="Helical" evidence="8">
    <location>
        <begin position="439"/>
        <end position="461"/>
    </location>
</feature>
<proteinExistence type="inferred from homology"/>
<feature type="transmembrane region" description="Helical" evidence="8">
    <location>
        <begin position="193"/>
        <end position="212"/>
    </location>
</feature>
<feature type="transmembrane region" description="Helical" evidence="8">
    <location>
        <begin position="68"/>
        <end position="89"/>
    </location>
</feature>
<keyword evidence="4 8" id="KW-1003">Cell membrane</keyword>
<evidence type="ECO:0000256" key="5">
    <source>
        <dbReference type="ARBA" id="ARBA00022692"/>
    </source>
</evidence>
<dbReference type="GO" id="GO:0015295">
    <property type="term" value="F:solute:proton symporter activity"/>
    <property type="evidence" value="ECO:0007669"/>
    <property type="project" value="TreeGrafter"/>
</dbReference>
<dbReference type="Pfam" id="PF02652">
    <property type="entry name" value="Lactate_perm"/>
    <property type="match status" value="1"/>
</dbReference>
<dbReference type="GO" id="GO:0015129">
    <property type="term" value="F:lactate transmembrane transporter activity"/>
    <property type="evidence" value="ECO:0007669"/>
    <property type="project" value="UniProtKB-UniRule"/>
</dbReference>
<feature type="transmembrane region" description="Helical" evidence="8">
    <location>
        <begin position="37"/>
        <end position="56"/>
    </location>
</feature>
<feature type="transmembrane region" description="Helical" evidence="8">
    <location>
        <begin position="224"/>
        <end position="242"/>
    </location>
</feature>
<name>A0A0A5GKB8_9BACI</name>
<evidence type="ECO:0000256" key="1">
    <source>
        <dbReference type="ARBA" id="ARBA00004651"/>
    </source>
</evidence>
<feature type="transmembrane region" description="Helical" evidence="8">
    <location>
        <begin position="299"/>
        <end position="318"/>
    </location>
</feature>
<evidence type="ECO:0000256" key="7">
    <source>
        <dbReference type="ARBA" id="ARBA00023136"/>
    </source>
</evidence>
<feature type="transmembrane region" description="Helical" evidence="8">
    <location>
        <begin position="361"/>
        <end position="379"/>
    </location>
</feature>
<dbReference type="eggNOG" id="COG1620">
    <property type="taxonomic scope" value="Bacteria"/>
</dbReference>
<keyword evidence="10" id="KW-1185">Reference proteome</keyword>
<dbReference type="OrthoDB" id="9761056at2"/>
<dbReference type="GO" id="GO:0005886">
    <property type="term" value="C:plasma membrane"/>
    <property type="evidence" value="ECO:0007669"/>
    <property type="project" value="UniProtKB-SubCell"/>
</dbReference>
<gene>
    <name evidence="9" type="ORF">N781_00560</name>
</gene>
<dbReference type="AlphaFoldDB" id="A0A0A5GKB8"/>
<evidence type="ECO:0000256" key="8">
    <source>
        <dbReference type="RuleBase" id="RU365092"/>
    </source>
</evidence>
<keyword evidence="7 8" id="KW-0472">Membrane</keyword>
<dbReference type="InterPro" id="IPR003804">
    <property type="entry name" value="Lactate_perm"/>
</dbReference>
<evidence type="ECO:0000313" key="10">
    <source>
        <dbReference type="Proteomes" id="UP000030528"/>
    </source>
</evidence>
<dbReference type="RefSeq" id="WP_026799172.1">
    <property type="nucleotide sequence ID" value="NZ_AULI01000001.1"/>
</dbReference>
<reference evidence="9 10" key="1">
    <citation type="submission" date="2013-08" db="EMBL/GenBank/DDBJ databases">
        <authorList>
            <person name="Huang J."/>
            <person name="Wang G."/>
        </authorList>
    </citation>
    <scope>NUCLEOTIDE SEQUENCE [LARGE SCALE GENOMIC DNA]</scope>
    <source>
        <strain evidence="9 10">JSM 076056</strain>
    </source>
</reference>
<comment type="caution">
    <text evidence="9">The sequence shown here is derived from an EMBL/GenBank/DDBJ whole genome shotgun (WGS) entry which is preliminary data.</text>
</comment>
<keyword evidence="3 8" id="KW-0813">Transport</keyword>
<feature type="transmembrane region" description="Helical" evidence="8">
    <location>
        <begin position="12"/>
        <end position="31"/>
    </location>
</feature>
<comment type="similarity">
    <text evidence="2 8">Belongs to the lactate permease family.</text>
</comment>
<dbReference type="STRING" id="1385510.GCA_000425205_00366"/>
<feature type="transmembrane region" description="Helical" evidence="8">
    <location>
        <begin position="157"/>
        <end position="181"/>
    </location>
</feature>
<evidence type="ECO:0000313" key="9">
    <source>
        <dbReference type="EMBL" id="KGX93731.1"/>
    </source>
</evidence>
<evidence type="ECO:0000256" key="2">
    <source>
        <dbReference type="ARBA" id="ARBA00010100"/>
    </source>
</evidence>
<protein>
    <recommendedName>
        <fullName evidence="8">L-lactate permease</fullName>
    </recommendedName>
</protein>
<dbReference type="EMBL" id="AVPE01000001">
    <property type="protein sequence ID" value="KGX93731.1"/>
    <property type="molecule type" value="Genomic_DNA"/>
</dbReference>
<organism evidence="9 10">
    <name type="scientific">Pontibacillus halophilus JSM 076056 = DSM 19796</name>
    <dbReference type="NCBI Taxonomy" id="1385510"/>
    <lineage>
        <taxon>Bacteria</taxon>
        <taxon>Bacillati</taxon>
        <taxon>Bacillota</taxon>
        <taxon>Bacilli</taxon>
        <taxon>Bacillales</taxon>
        <taxon>Bacillaceae</taxon>
        <taxon>Pontibacillus</taxon>
    </lineage>
</organism>
<sequence length="541" mass="57575">MWMQQYDPFQNEYVSALVAAIPILFFLFTLAGLKMKGIVAAGLTLLVSLAVSVLAFDIPIAQAVSATFLGVAKGLWPIGYIVLMAVWLYKIAVKTGKFTVIRSSIASISTDQRLQLLLIGFSFNAFLEGAAGFGVPIAICAALLVELGFRPLKAAALCLIANAASGAFGAIGIPVIVGAQMGNMETMELSRTLAFTLPMISFAIPFLLVFILDGFKGVMGTFPALLVVSGLYTGTQLVTILWLGPELANILAALISMGGLAIFLRKWQPATIYREEGATSNTNQQSYSILEIIKAWSPFYILTATITIWSLPAFKALFSEGGALSFTTRLLKTPFLHEEIAKTVPIAPEVTALEAVFKLDLLSATGTAILVAVLLTGLFSNAIKLNEGFQSLQETTKELWIPILTICFVMGFASLSNYAGLSSSIGLALSKTGDLFPMFSPILGWIGVFITGSVVSNNALFGHLQMVTANQIATTPALLLGANTAGGVMAKLISPQSIAIATAAVKQTGQESTLFTMTLRYSIALLAIICLWTYLLSVAVF</sequence>
<keyword evidence="6 8" id="KW-1133">Transmembrane helix</keyword>
<dbReference type="PANTHER" id="PTHR30003:SF5">
    <property type="entry name" value="L-LACTATE PERMEASE"/>
    <property type="match status" value="1"/>
</dbReference>
<dbReference type="NCBIfam" id="TIGR00795">
    <property type="entry name" value="lctP"/>
    <property type="match status" value="1"/>
</dbReference>
<feature type="transmembrane region" description="Helical" evidence="8">
    <location>
        <begin position="521"/>
        <end position="540"/>
    </location>
</feature>
<dbReference type="Proteomes" id="UP000030528">
    <property type="component" value="Unassembled WGS sequence"/>
</dbReference>